<reference evidence="2 3" key="1">
    <citation type="submission" date="2017-03" db="EMBL/GenBank/DDBJ databases">
        <authorList>
            <person name="Afonso C.L."/>
            <person name="Miller P.J."/>
            <person name="Scott M.A."/>
            <person name="Spackman E."/>
            <person name="Goraichik I."/>
            <person name="Dimitrov K.M."/>
            <person name="Suarez D.L."/>
            <person name="Swayne D.E."/>
        </authorList>
    </citation>
    <scope>NUCLEOTIDE SEQUENCE [LARGE SCALE GENOMIC DNA]</scope>
    <source>
        <strain evidence="2 3">CECT 8287</strain>
    </source>
</reference>
<dbReference type="Proteomes" id="UP000193827">
    <property type="component" value="Unassembled WGS sequence"/>
</dbReference>
<evidence type="ECO:0000313" key="2">
    <source>
        <dbReference type="EMBL" id="SLN24464.1"/>
    </source>
</evidence>
<keyword evidence="3" id="KW-1185">Reference proteome</keyword>
<sequence length="248" mass="27980">MINLHDVRASDEGVFFISCNFNCIGKLHPKWSFEPVWKPPFISKFEYGDKCHLNCLALENGKPKYVTAFAETDRLRGWRELPKSEASGIVMDVTENEVICRGLHMPHSPQLHQGELYVANSGCGEFGHIDRKTGQYTPICFIPGFTRGISFWRNFAFVGSSKPRETGVFEGNDDTPLNDILSRKKIEPECQISIIDLRSGKIKHSLTIDGIASEIYDVCIIPAAQRPFVTDVESDNINAIFRPSHLYV</sequence>
<protein>
    <recommendedName>
        <fullName evidence="1">Conserved hypothetical protein CHP03032 domain-containing protein</fullName>
    </recommendedName>
</protein>
<dbReference type="InterPro" id="IPR011044">
    <property type="entry name" value="Quino_amine_DH_bsu"/>
</dbReference>
<dbReference type="Pfam" id="PF16261">
    <property type="entry name" value="DUF4915"/>
    <property type="match status" value="1"/>
</dbReference>
<dbReference type="SUPFAM" id="SSF50969">
    <property type="entry name" value="YVTN repeat-like/Quinoprotein amine dehydrogenase"/>
    <property type="match status" value="1"/>
</dbReference>
<evidence type="ECO:0000313" key="3">
    <source>
        <dbReference type="Proteomes" id="UP000193827"/>
    </source>
</evidence>
<accession>A0A1Y5RSK4</accession>
<dbReference type="InterPro" id="IPR017481">
    <property type="entry name" value="CHP03032"/>
</dbReference>
<gene>
    <name evidence="2" type="ORF">PEL8287_01117</name>
</gene>
<feature type="domain" description="Conserved hypothetical protein CHP03032" evidence="1">
    <location>
        <begin position="2"/>
        <end position="229"/>
    </location>
</feature>
<organism evidence="2 3">
    <name type="scientific">Roseovarius litorisediminis</name>
    <dbReference type="NCBI Taxonomy" id="1312363"/>
    <lineage>
        <taxon>Bacteria</taxon>
        <taxon>Pseudomonadati</taxon>
        <taxon>Pseudomonadota</taxon>
        <taxon>Alphaproteobacteria</taxon>
        <taxon>Rhodobacterales</taxon>
        <taxon>Roseobacteraceae</taxon>
        <taxon>Roseovarius</taxon>
    </lineage>
</organism>
<proteinExistence type="predicted"/>
<dbReference type="EMBL" id="FWFL01000002">
    <property type="protein sequence ID" value="SLN24464.1"/>
    <property type="molecule type" value="Genomic_DNA"/>
</dbReference>
<dbReference type="AlphaFoldDB" id="A0A1Y5RSK4"/>
<name>A0A1Y5RSK4_9RHOB</name>
<evidence type="ECO:0000259" key="1">
    <source>
        <dbReference type="Pfam" id="PF16261"/>
    </source>
</evidence>
<dbReference type="NCBIfam" id="TIGR03032">
    <property type="entry name" value="TIGR03032 family protein"/>
    <property type="match status" value="1"/>
</dbReference>